<evidence type="ECO:0000313" key="3">
    <source>
        <dbReference type="Proteomes" id="UP000595254"/>
    </source>
</evidence>
<keyword evidence="3" id="KW-1185">Reference proteome</keyword>
<dbReference type="AlphaFoldDB" id="A0A974NKF8"/>
<name>A0A974NKF8_PERPY</name>
<keyword evidence="1" id="KW-0812">Transmembrane</keyword>
<organism evidence="2 3">
    <name type="scientific">Peribacillus psychrosaccharolyticus</name>
    <name type="common">Bacillus psychrosaccharolyticus</name>
    <dbReference type="NCBI Taxonomy" id="1407"/>
    <lineage>
        <taxon>Bacteria</taxon>
        <taxon>Bacillati</taxon>
        <taxon>Bacillota</taxon>
        <taxon>Bacilli</taxon>
        <taxon>Bacillales</taxon>
        <taxon>Bacillaceae</taxon>
        <taxon>Peribacillus</taxon>
    </lineage>
</organism>
<proteinExistence type="predicted"/>
<dbReference type="EMBL" id="CP068053">
    <property type="protein sequence ID" value="QQS99433.1"/>
    <property type="molecule type" value="Genomic_DNA"/>
</dbReference>
<feature type="transmembrane region" description="Helical" evidence="1">
    <location>
        <begin position="6"/>
        <end position="24"/>
    </location>
</feature>
<evidence type="ECO:0000256" key="1">
    <source>
        <dbReference type="SAM" id="Phobius"/>
    </source>
</evidence>
<keyword evidence="1" id="KW-0472">Membrane</keyword>
<reference evidence="2 3" key="1">
    <citation type="submission" date="2021-01" db="EMBL/GenBank/DDBJ databases">
        <title>FDA dAtabase for Regulatory Grade micrObial Sequences (FDA-ARGOS): Supporting development and validation of Infectious Disease Dx tests.</title>
        <authorList>
            <person name="Nelson B."/>
            <person name="Plummer A."/>
            <person name="Tallon L."/>
            <person name="Sadzewicz L."/>
            <person name="Zhao X."/>
            <person name="Boylan J."/>
            <person name="Ott S."/>
            <person name="Bowen H."/>
            <person name="Vavikolanu K."/>
            <person name="Mehta A."/>
            <person name="Aluvathingal J."/>
            <person name="Nadendla S."/>
            <person name="Myers T."/>
            <person name="Yan Y."/>
            <person name="Sichtig H."/>
        </authorList>
    </citation>
    <scope>NUCLEOTIDE SEQUENCE [LARGE SCALE GENOMIC DNA]</scope>
    <source>
        <strain evidence="2 3">FDAARGOS_1161</strain>
    </source>
</reference>
<evidence type="ECO:0000313" key="2">
    <source>
        <dbReference type="EMBL" id="QQS99433.1"/>
    </source>
</evidence>
<keyword evidence="1" id="KW-1133">Transmembrane helix</keyword>
<dbReference type="Proteomes" id="UP000595254">
    <property type="component" value="Chromosome"/>
</dbReference>
<feature type="transmembrane region" description="Helical" evidence="1">
    <location>
        <begin position="36"/>
        <end position="59"/>
    </location>
</feature>
<sequence>MDLLLVGLIISYSMTLYLFIIAYIEAIKICSAEGKVYGGTMIGSFTLALVFTRFTYLFYS</sequence>
<gene>
    <name evidence="2" type="ORF">I6J18_17660</name>
</gene>
<accession>A0A974NKF8</accession>
<protein>
    <submittedName>
        <fullName evidence="2">Uncharacterized protein</fullName>
    </submittedName>
</protein>
<dbReference type="KEGG" id="ppsr:I6J18_17660"/>
<dbReference type="RefSeq" id="WP_040373443.1">
    <property type="nucleotide sequence ID" value="NZ_CP068053.1"/>
</dbReference>